<feature type="domain" description="HAMP" evidence="7">
    <location>
        <begin position="204"/>
        <end position="259"/>
    </location>
</feature>
<dbReference type="AlphaFoldDB" id="R1CV60"/>
<dbReference type="PROSITE" id="PS50885">
    <property type="entry name" value="HAMP"/>
    <property type="match status" value="1"/>
</dbReference>
<dbReference type="PROSITE" id="PS50111">
    <property type="entry name" value="CHEMOTAXIS_TRANSDUC_2"/>
    <property type="match status" value="1"/>
</dbReference>
<name>R1CV60_9FIRM</name>
<feature type="coiled-coil region" evidence="4">
    <location>
        <begin position="419"/>
        <end position="453"/>
    </location>
</feature>
<dbReference type="InterPro" id="IPR003660">
    <property type="entry name" value="HAMP_dom"/>
</dbReference>
<keyword evidence="1 3" id="KW-0807">Transducer</keyword>
<dbReference type="SMART" id="SM00304">
    <property type="entry name" value="HAMP"/>
    <property type="match status" value="1"/>
</dbReference>
<evidence type="ECO:0000313" key="9">
    <source>
        <dbReference type="Proteomes" id="UP000013378"/>
    </source>
</evidence>
<keyword evidence="5" id="KW-1133">Transmembrane helix</keyword>
<dbReference type="SMART" id="SM00283">
    <property type="entry name" value="MA"/>
    <property type="match status" value="1"/>
</dbReference>
<keyword evidence="4" id="KW-0175">Coiled coil</keyword>
<feature type="transmembrane region" description="Helical" evidence="5">
    <location>
        <begin position="12"/>
        <end position="34"/>
    </location>
</feature>
<dbReference type="CDD" id="cd06225">
    <property type="entry name" value="HAMP"/>
    <property type="match status" value="1"/>
</dbReference>
<dbReference type="eggNOG" id="COG0840">
    <property type="taxonomic scope" value="Bacteria"/>
</dbReference>
<evidence type="ECO:0000256" key="2">
    <source>
        <dbReference type="ARBA" id="ARBA00029447"/>
    </source>
</evidence>
<dbReference type="InterPro" id="IPR024478">
    <property type="entry name" value="HlyB_4HB_MCP"/>
</dbReference>
<evidence type="ECO:0000256" key="5">
    <source>
        <dbReference type="SAM" id="Phobius"/>
    </source>
</evidence>
<dbReference type="EMBL" id="ARZA01000153">
    <property type="protein sequence ID" value="EOD00514.1"/>
    <property type="molecule type" value="Genomic_DNA"/>
</dbReference>
<reference evidence="8 9" key="1">
    <citation type="journal article" date="2015" name="Geomicrobiol. J.">
        <title>Caldisalinibacter kiritimatiensis gen. nov., sp. nov., a moderately thermohalophilic thiosulfate-reducing bacterium from a hypersaline microbial mat.</title>
        <authorList>
            <person name="Ben Hania W."/>
            <person name="Joseph M."/>
            <person name="Fiebig A."/>
            <person name="Bunk B."/>
            <person name="Klenk H.-P."/>
            <person name="Fardeau M.-L."/>
            <person name="Spring S."/>
        </authorList>
    </citation>
    <scope>NUCLEOTIDE SEQUENCE [LARGE SCALE GENOMIC DNA]</scope>
    <source>
        <strain evidence="8 9">L21-TH-D2</strain>
    </source>
</reference>
<evidence type="ECO:0000256" key="1">
    <source>
        <dbReference type="ARBA" id="ARBA00023224"/>
    </source>
</evidence>
<accession>R1CV60</accession>
<proteinExistence type="inferred from homology"/>
<dbReference type="PANTHER" id="PTHR32089:SF112">
    <property type="entry name" value="LYSOZYME-LIKE PROTEIN-RELATED"/>
    <property type="match status" value="1"/>
</dbReference>
<evidence type="ECO:0000259" key="6">
    <source>
        <dbReference type="PROSITE" id="PS50111"/>
    </source>
</evidence>
<dbReference type="Pfam" id="PF00672">
    <property type="entry name" value="HAMP"/>
    <property type="match status" value="1"/>
</dbReference>
<dbReference type="OrthoDB" id="9760371at2"/>
<dbReference type="Gene3D" id="6.10.340.10">
    <property type="match status" value="1"/>
</dbReference>
<comment type="similarity">
    <text evidence="2">Belongs to the methyl-accepting chemotaxis (MCP) protein family.</text>
</comment>
<dbReference type="SUPFAM" id="SSF58104">
    <property type="entry name" value="Methyl-accepting chemotaxis protein (MCP) signaling domain"/>
    <property type="match status" value="1"/>
</dbReference>
<dbReference type="Pfam" id="PF12729">
    <property type="entry name" value="4HB_MCP_1"/>
    <property type="match status" value="1"/>
</dbReference>
<dbReference type="GO" id="GO:0016020">
    <property type="term" value="C:membrane"/>
    <property type="evidence" value="ECO:0007669"/>
    <property type="project" value="InterPro"/>
</dbReference>
<organism evidence="8 9">
    <name type="scientific">Caldisalinibacter kiritimatiensis</name>
    <dbReference type="NCBI Taxonomy" id="1304284"/>
    <lineage>
        <taxon>Bacteria</taxon>
        <taxon>Bacillati</taxon>
        <taxon>Bacillota</taxon>
        <taxon>Tissierellia</taxon>
        <taxon>Tissierellales</taxon>
        <taxon>Thermohalobacteraceae</taxon>
        <taxon>Caldisalinibacter</taxon>
    </lineage>
</organism>
<evidence type="ECO:0000259" key="7">
    <source>
        <dbReference type="PROSITE" id="PS50885"/>
    </source>
</evidence>
<keyword evidence="5" id="KW-0812">Transmembrane</keyword>
<sequence length="564" mass="62251">MKLNIRAKILGGFSIILIIMVLASGLAMTGISTVEKEYGVVVNKNLPVSQLVWKIRAKNFEQVASIRAYMIYKDKKYTDKFYSINEELGSIYDNIESLIETDSSKEMLNQIKEAHSEYKKVAKEVFNLVDNGDLEKAIEVGEKGTQYVQIIQNLTDEWIEWVNQYNNQIKADTNKLINNRKVTNFIVVTLAFIISLIIGISLNRNISNPLIDLKTYAGTIANGDLTKHIAKKYLKRKDEIGDLSTALSNMQVDIKNLIKKVKSSSSDVSHTSSMLSDISNQTSTAVSEVARAVEDIAQSASQQATDLETGSSNLNKLASSIETVLNDTYKMNNASNSMNELSNTGLNKVNTLVDKTKISQKAANQISEIILNMNNLTKEISTITDTITGISEQTNLLALNAAIEAARAGESGQGFAVVAEEVRKLAEQAAAEAESVKKIIENIQNQAESAVNTMGEVSNITKEQDTAVAETEKIFKDISSSIRQLSNLVHEVKEHTDDMKFKKDEIVDMINNISALSQQTSATTEEVSASTEEQLATVEEMSSQAEMLNELAKNLFNDINKFKV</sequence>
<feature type="transmembrane region" description="Helical" evidence="5">
    <location>
        <begin position="182"/>
        <end position="202"/>
    </location>
</feature>
<dbReference type="Proteomes" id="UP000013378">
    <property type="component" value="Unassembled WGS sequence"/>
</dbReference>
<evidence type="ECO:0000256" key="3">
    <source>
        <dbReference type="PROSITE-ProRule" id="PRU00284"/>
    </source>
</evidence>
<evidence type="ECO:0000256" key="4">
    <source>
        <dbReference type="SAM" id="Coils"/>
    </source>
</evidence>
<keyword evidence="5" id="KW-0472">Membrane</keyword>
<dbReference type="GO" id="GO:0007165">
    <property type="term" value="P:signal transduction"/>
    <property type="evidence" value="ECO:0007669"/>
    <property type="project" value="UniProtKB-KW"/>
</dbReference>
<dbReference type="RefSeq" id="WP_006312817.1">
    <property type="nucleotide sequence ID" value="NZ_ARZA01000153.1"/>
</dbReference>
<dbReference type="Gene3D" id="1.10.287.950">
    <property type="entry name" value="Methyl-accepting chemotaxis protein"/>
    <property type="match status" value="1"/>
</dbReference>
<dbReference type="Pfam" id="PF00015">
    <property type="entry name" value="MCPsignal"/>
    <property type="match status" value="1"/>
</dbReference>
<feature type="domain" description="Methyl-accepting transducer" evidence="6">
    <location>
        <begin position="278"/>
        <end position="535"/>
    </location>
</feature>
<dbReference type="PANTHER" id="PTHR32089">
    <property type="entry name" value="METHYL-ACCEPTING CHEMOTAXIS PROTEIN MCPB"/>
    <property type="match status" value="1"/>
</dbReference>
<dbReference type="STRING" id="1304284.L21TH_1448"/>
<dbReference type="InterPro" id="IPR004089">
    <property type="entry name" value="MCPsignal_dom"/>
</dbReference>
<gene>
    <name evidence="8" type="ORF">L21TH_1448</name>
</gene>
<comment type="caution">
    <text evidence="8">The sequence shown here is derived from an EMBL/GenBank/DDBJ whole genome shotgun (WGS) entry which is preliminary data.</text>
</comment>
<evidence type="ECO:0000313" key="8">
    <source>
        <dbReference type="EMBL" id="EOD00514.1"/>
    </source>
</evidence>
<protein>
    <submittedName>
        <fullName evidence="8">Methyl-accepting chemotaxis protein</fullName>
    </submittedName>
</protein>
<keyword evidence="9" id="KW-1185">Reference proteome</keyword>